<dbReference type="Pfam" id="PF03641">
    <property type="entry name" value="Lysine_decarbox"/>
    <property type="match status" value="1"/>
</dbReference>
<sequence length="193" mass="21377">MKRVTVYCASSPKTHADYLNAATRLGEILGDAGWTTVYGGGGIGSMGALADGALSRGGRVEGVLPRFMYDLEWGHTGLTDLHLVNDLHERKRLMIDRADAVVALPGGCGTFEELFEAITWKRLGLFAKPIIIVNIRNYYDPCLKLLEQAVREHFMNEKHLEMWSVAAGADEVLDKIEQAPAWSEDDRRFAAVK</sequence>
<keyword evidence="3" id="KW-0203">Cytokinin biosynthesis</keyword>
<dbReference type="PANTHER" id="PTHR31223:SF70">
    <property type="entry name" value="LOG FAMILY PROTEIN YJL055W"/>
    <property type="match status" value="1"/>
</dbReference>
<evidence type="ECO:0000256" key="1">
    <source>
        <dbReference type="ARBA" id="ARBA00000274"/>
    </source>
</evidence>
<gene>
    <name evidence="4" type="ORF">ACFMB1_02135</name>
</gene>
<reference evidence="4 5" key="1">
    <citation type="submission" date="2024-09" db="EMBL/GenBank/DDBJ databases">
        <authorList>
            <person name="Zhang Z.-H."/>
        </authorList>
    </citation>
    <scope>NUCLEOTIDE SEQUENCE [LARGE SCALE GENOMIC DNA]</scope>
    <source>
        <strain evidence="4 5">HHTR114</strain>
    </source>
</reference>
<keyword evidence="5" id="KW-1185">Reference proteome</keyword>
<proteinExistence type="inferred from homology"/>
<accession>A0ABW1KUR3</accession>
<evidence type="ECO:0000313" key="4">
    <source>
        <dbReference type="EMBL" id="MFC6034322.1"/>
    </source>
</evidence>
<evidence type="ECO:0000313" key="5">
    <source>
        <dbReference type="Proteomes" id="UP001596116"/>
    </source>
</evidence>
<dbReference type="RefSeq" id="WP_379880360.1">
    <property type="nucleotide sequence ID" value="NZ_JBHPON010000001.1"/>
</dbReference>
<dbReference type="SUPFAM" id="SSF102405">
    <property type="entry name" value="MCP/YpsA-like"/>
    <property type="match status" value="1"/>
</dbReference>
<comment type="similarity">
    <text evidence="2 3">Belongs to the LOG family.</text>
</comment>
<dbReference type="InterPro" id="IPR031100">
    <property type="entry name" value="LOG_fam"/>
</dbReference>
<dbReference type="InterPro" id="IPR005269">
    <property type="entry name" value="LOG"/>
</dbReference>
<organism evidence="4 5">
    <name type="scientific">Hyphococcus aureus</name>
    <dbReference type="NCBI Taxonomy" id="2666033"/>
    <lineage>
        <taxon>Bacteria</taxon>
        <taxon>Pseudomonadati</taxon>
        <taxon>Pseudomonadota</taxon>
        <taxon>Alphaproteobacteria</taxon>
        <taxon>Parvularculales</taxon>
        <taxon>Parvularculaceae</taxon>
        <taxon>Hyphococcus</taxon>
    </lineage>
</organism>
<dbReference type="EC" id="3.2.2.n1" evidence="3"/>
<comment type="caution">
    <text evidence="4">The sequence shown here is derived from an EMBL/GenBank/DDBJ whole genome shotgun (WGS) entry which is preliminary data.</text>
</comment>
<dbReference type="PANTHER" id="PTHR31223">
    <property type="entry name" value="LOG FAMILY PROTEIN YJL055W"/>
    <property type="match status" value="1"/>
</dbReference>
<dbReference type="Gene3D" id="3.40.50.450">
    <property type="match status" value="1"/>
</dbReference>
<keyword evidence="3" id="KW-0378">Hydrolase</keyword>
<dbReference type="EMBL" id="JBHPON010000001">
    <property type="protein sequence ID" value="MFC6034322.1"/>
    <property type="molecule type" value="Genomic_DNA"/>
</dbReference>
<evidence type="ECO:0000256" key="3">
    <source>
        <dbReference type="RuleBase" id="RU363015"/>
    </source>
</evidence>
<name>A0ABW1KUR3_9PROT</name>
<dbReference type="Proteomes" id="UP001596116">
    <property type="component" value="Unassembled WGS sequence"/>
</dbReference>
<dbReference type="NCBIfam" id="TIGR00730">
    <property type="entry name" value="Rossman fold protein, TIGR00730 family"/>
    <property type="match status" value="1"/>
</dbReference>
<protein>
    <recommendedName>
        <fullName evidence="3">Cytokinin riboside 5'-monophosphate phosphoribohydrolase</fullName>
        <ecNumber evidence="3">3.2.2.n1</ecNumber>
    </recommendedName>
</protein>
<evidence type="ECO:0000256" key="2">
    <source>
        <dbReference type="ARBA" id="ARBA00006763"/>
    </source>
</evidence>
<comment type="catalytic activity">
    <reaction evidence="1">
        <text>AMP + H2O = D-ribose 5-phosphate + adenine</text>
        <dbReference type="Rhea" id="RHEA:20129"/>
        <dbReference type="ChEBI" id="CHEBI:15377"/>
        <dbReference type="ChEBI" id="CHEBI:16708"/>
        <dbReference type="ChEBI" id="CHEBI:78346"/>
        <dbReference type="ChEBI" id="CHEBI:456215"/>
        <dbReference type="EC" id="3.2.2.4"/>
    </reaction>
</comment>